<reference evidence="2" key="1">
    <citation type="submission" date="2018-06" db="EMBL/GenBank/DDBJ databases">
        <authorList>
            <person name="Zhirakovskaya E."/>
        </authorList>
    </citation>
    <scope>NUCLEOTIDE SEQUENCE</scope>
</reference>
<dbReference type="GO" id="GO:0005829">
    <property type="term" value="C:cytosol"/>
    <property type="evidence" value="ECO:0007669"/>
    <property type="project" value="TreeGrafter"/>
</dbReference>
<sequence length="150" mass="16071">MSTHPDLEPVREKLATETGLVEVVTIRASGKPLIAVVNAGIIQHPSGTHDVVAFISVGSAIKLQHLRARPQITVAARRGWNWIAVDGTAELAGPNDPHPAVSADAVPALLRAIFSAAGGTHDDWDEFDRVMVEEQRCAVLITPDRVYPTS</sequence>
<proteinExistence type="predicted"/>
<dbReference type="InterPro" id="IPR012349">
    <property type="entry name" value="Split_barrel_FMN-bd"/>
</dbReference>
<evidence type="ECO:0008006" key="3">
    <source>
        <dbReference type="Google" id="ProtNLM"/>
    </source>
</evidence>
<accession>A0A3B0TKY8</accession>
<dbReference type="GO" id="GO:0016627">
    <property type="term" value="F:oxidoreductase activity, acting on the CH-CH group of donors"/>
    <property type="evidence" value="ECO:0007669"/>
    <property type="project" value="TreeGrafter"/>
</dbReference>
<name>A0A3B0TKY8_9ZZZZ</name>
<dbReference type="InterPro" id="IPR052019">
    <property type="entry name" value="F420H2_bilvrd_red/Heme_oxyg"/>
</dbReference>
<dbReference type="GO" id="GO:0070967">
    <property type="term" value="F:coenzyme F420 binding"/>
    <property type="evidence" value="ECO:0007669"/>
    <property type="project" value="TreeGrafter"/>
</dbReference>
<keyword evidence="1" id="KW-0560">Oxidoreductase</keyword>
<organism evidence="2">
    <name type="scientific">hydrothermal vent metagenome</name>
    <dbReference type="NCBI Taxonomy" id="652676"/>
    <lineage>
        <taxon>unclassified sequences</taxon>
        <taxon>metagenomes</taxon>
        <taxon>ecological metagenomes</taxon>
    </lineage>
</organism>
<evidence type="ECO:0000313" key="2">
    <source>
        <dbReference type="EMBL" id="VAW09294.1"/>
    </source>
</evidence>
<dbReference type="PANTHER" id="PTHR35176:SF2">
    <property type="entry name" value="F420H(2)-DEPENDENT REDUCTASE RV1155"/>
    <property type="match status" value="1"/>
</dbReference>
<dbReference type="Gene3D" id="2.30.110.10">
    <property type="entry name" value="Electron Transport, Fmn-binding Protein, Chain A"/>
    <property type="match status" value="1"/>
</dbReference>
<dbReference type="AlphaFoldDB" id="A0A3B0TKY8"/>
<dbReference type="PANTHER" id="PTHR35176">
    <property type="entry name" value="HEME OXYGENASE HI_0854-RELATED"/>
    <property type="match status" value="1"/>
</dbReference>
<dbReference type="EMBL" id="UOEK01000550">
    <property type="protein sequence ID" value="VAW09294.1"/>
    <property type="molecule type" value="Genomic_DNA"/>
</dbReference>
<evidence type="ECO:0000256" key="1">
    <source>
        <dbReference type="ARBA" id="ARBA00023002"/>
    </source>
</evidence>
<gene>
    <name evidence="2" type="ORF">MNBD_ACTINO02-929</name>
</gene>
<dbReference type="SUPFAM" id="SSF50475">
    <property type="entry name" value="FMN-binding split barrel"/>
    <property type="match status" value="1"/>
</dbReference>
<protein>
    <recommendedName>
        <fullName evidence="3">Pyridoxine 5'-phosphate oxidase, Rv1155</fullName>
    </recommendedName>
</protein>